<keyword evidence="1" id="KW-0812">Transmembrane</keyword>
<feature type="transmembrane region" description="Helical" evidence="1">
    <location>
        <begin position="352"/>
        <end position="374"/>
    </location>
</feature>
<evidence type="ECO:0000313" key="5">
    <source>
        <dbReference type="Proteomes" id="UP000039324"/>
    </source>
</evidence>
<feature type="transmembrane region" description="Helical" evidence="1">
    <location>
        <begin position="295"/>
        <end position="314"/>
    </location>
</feature>
<dbReference type="Proteomes" id="UP000290189">
    <property type="component" value="Unassembled WGS sequence"/>
</dbReference>
<feature type="chain" id="PRO_5036293189" evidence="2">
    <location>
        <begin position="22"/>
        <end position="389"/>
    </location>
</feature>
<dbReference type="AlphaFoldDB" id="A0A0G4J097"/>
<keyword evidence="4" id="KW-0496">Mitochondrion</keyword>
<name>A0A0G4J097_PLABS</name>
<gene>
    <name evidence="3" type="ORF">PBRA_008365</name>
    <name evidence="4" type="ORF">PLBR_LOCUS5702</name>
</gene>
<accession>A0A0G4J097</accession>
<keyword evidence="1" id="KW-1133">Transmembrane helix</keyword>
<keyword evidence="2" id="KW-0732">Signal</keyword>
<keyword evidence="5" id="KW-1185">Reference proteome</keyword>
<evidence type="ECO:0000256" key="2">
    <source>
        <dbReference type="SAM" id="SignalP"/>
    </source>
</evidence>
<keyword evidence="1" id="KW-0472">Membrane</keyword>
<organism evidence="3 5">
    <name type="scientific">Plasmodiophora brassicae</name>
    <name type="common">Clubroot disease agent</name>
    <dbReference type="NCBI Taxonomy" id="37360"/>
    <lineage>
        <taxon>Eukaryota</taxon>
        <taxon>Sar</taxon>
        <taxon>Rhizaria</taxon>
        <taxon>Endomyxa</taxon>
        <taxon>Phytomyxea</taxon>
        <taxon>Plasmodiophorida</taxon>
        <taxon>Plasmodiophoridae</taxon>
        <taxon>Plasmodiophora</taxon>
    </lineage>
</organism>
<feature type="transmembrane region" description="Helical" evidence="1">
    <location>
        <begin position="254"/>
        <end position="274"/>
    </location>
</feature>
<evidence type="ECO:0000256" key="1">
    <source>
        <dbReference type="SAM" id="Phobius"/>
    </source>
</evidence>
<evidence type="ECO:0000313" key="4">
    <source>
        <dbReference type="EMBL" id="SPQ98487.1"/>
    </source>
</evidence>
<geneLocation type="mitochondrion" evidence="4"/>
<protein>
    <submittedName>
        <fullName evidence="3">Uncharacterized protein</fullName>
    </submittedName>
</protein>
<dbReference type="EMBL" id="OVEO01000009">
    <property type="protein sequence ID" value="SPQ98487.1"/>
    <property type="molecule type" value="Genomic_DNA"/>
</dbReference>
<evidence type="ECO:0000313" key="3">
    <source>
        <dbReference type="EMBL" id="CEP01053.1"/>
    </source>
</evidence>
<dbReference type="Proteomes" id="UP000039324">
    <property type="component" value="Unassembled WGS sequence"/>
</dbReference>
<evidence type="ECO:0000313" key="6">
    <source>
        <dbReference type="Proteomes" id="UP000290189"/>
    </source>
</evidence>
<sequence length="389" mass="42601">MWTMATAGVIMSAFLVPAAQSWGGSDESAIREACAESLDNCTATIAAIIATVVVPEGRHGFILDQLKKSIAGELHRIERTVEKAVMPIPDGKGRYRRYAALNEPLRDLIRNRIVNDVSELVCNESISSDQRRLRAEVETLRESNRLNEQAYRKALSDKDAFIDALEKGDDVEHTLVLLKACRQHNARMRKELEICTKGKNAMMRSAVKFEQLARERAAEVANVTSLWNNARTELANTELEFTEAKRRLGQQDGWVAGAGPVWGSSMFGLGLIAAGHLVKWTPAQRQPVGRSAVRSGIAASVSSAIAAGLAVKFLQSAVDRRALRSLSPIRPMIDASSHVTTPPSPPSPEPTIIYLLAGFGVTLTGAFAILLFVLKCRRKRLDIIPAPDW</sequence>
<reference evidence="3 5" key="1">
    <citation type="submission" date="2015-02" db="EMBL/GenBank/DDBJ databases">
        <authorList>
            <person name="Chooi Y.-H."/>
        </authorList>
    </citation>
    <scope>NUCLEOTIDE SEQUENCE [LARGE SCALE GENOMIC DNA]</scope>
    <source>
        <strain evidence="3">E3</strain>
    </source>
</reference>
<dbReference type="EMBL" id="CDSF01000107">
    <property type="protein sequence ID" value="CEP01053.1"/>
    <property type="molecule type" value="Genomic_DNA"/>
</dbReference>
<feature type="signal peptide" evidence="2">
    <location>
        <begin position="1"/>
        <end position="21"/>
    </location>
</feature>
<reference evidence="4 6" key="2">
    <citation type="submission" date="2018-03" db="EMBL/GenBank/DDBJ databases">
        <authorList>
            <person name="Fogelqvist J."/>
        </authorList>
    </citation>
    <scope>NUCLEOTIDE SEQUENCE [LARGE SCALE GENOMIC DNA]</scope>
</reference>
<proteinExistence type="predicted"/>